<keyword evidence="6 8" id="KW-0472">Membrane</keyword>
<proteinExistence type="predicted"/>
<dbReference type="Pfam" id="PF02743">
    <property type="entry name" value="dCache_1"/>
    <property type="match status" value="1"/>
</dbReference>
<dbReference type="FunFam" id="3.30.70.270:FF:000001">
    <property type="entry name" value="Diguanylate cyclase domain protein"/>
    <property type="match status" value="1"/>
</dbReference>
<dbReference type="Pfam" id="PF00990">
    <property type="entry name" value="GGDEF"/>
    <property type="match status" value="1"/>
</dbReference>
<dbReference type="GO" id="GO:1902201">
    <property type="term" value="P:negative regulation of bacterial-type flagellum-dependent cell motility"/>
    <property type="evidence" value="ECO:0007669"/>
    <property type="project" value="TreeGrafter"/>
</dbReference>
<dbReference type="CDD" id="cd12914">
    <property type="entry name" value="PDC1_DGC_like"/>
    <property type="match status" value="1"/>
</dbReference>
<dbReference type="PANTHER" id="PTHR45138:SF9">
    <property type="entry name" value="DIGUANYLATE CYCLASE DGCM-RELATED"/>
    <property type="match status" value="1"/>
</dbReference>
<keyword evidence="11" id="KW-1185">Reference proteome</keyword>
<keyword evidence="4 8" id="KW-0812">Transmembrane</keyword>
<dbReference type="Gene3D" id="3.30.450.20">
    <property type="entry name" value="PAS domain"/>
    <property type="match status" value="2"/>
</dbReference>
<dbReference type="AlphaFoldDB" id="Q2RVQ9"/>
<dbReference type="InterPro" id="IPR033479">
    <property type="entry name" value="dCache_1"/>
</dbReference>
<dbReference type="InterPro" id="IPR050469">
    <property type="entry name" value="Diguanylate_Cyclase"/>
</dbReference>
<evidence type="ECO:0000256" key="2">
    <source>
        <dbReference type="ARBA" id="ARBA00012528"/>
    </source>
</evidence>
<dbReference type="PROSITE" id="PS50887">
    <property type="entry name" value="GGDEF"/>
    <property type="match status" value="1"/>
</dbReference>
<feature type="transmembrane region" description="Helical" evidence="8">
    <location>
        <begin position="262"/>
        <end position="281"/>
    </location>
</feature>
<dbReference type="KEGG" id="rru:Rru_A0985"/>
<dbReference type="EMBL" id="CP000230">
    <property type="protein sequence ID" value="ABC21786.1"/>
    <property type="molecule type" value="Genomic_DNA"/>
</dbReference>
<dbReference type="CDD" id="cd12915">
    <property type="entry name" value="PDC2_DGC_like"/>
    <property type="match status" value="1"/>
</dbReference>
<protein>
    <recommendedName>
        <fullName evidence="2">diguanylate cyclase</fullName>
        <ecNumber evidence="2">2.7.7.65</ecNumber>
    </recommendedName>
</protein>
<dbReference type="GO" id="GO:0043709">
    <property type="term" value="P:cell adhesion involved in single-species biofilm formation"/>
    <property type="evidence" value="ECO:0007669"/>
    <property type="project" value="TreeGrafter"/>
</dbReference>
<evidence type="ECO:0000256" key="4">
    <source>
        <dbReference type="ARBA" id="ARBA00022692"/>
    </source>
</evidence>
<evidence type="ECO:0000256" key="8">
    <source>
        <dbReference type="SAM" id="Phobius"/>
    </source>
</evidence>
<dbReference type="CDD" id="cd01949">
    <property type="entry name" value="GGDEF"/>
    <property type="match status" value="1"/>
</dbReference>
<evidence type="ECO:0000256" key="1">
    <source>
        <dbReference type="ARBA" id="ARBA00004651"/>
    </source>
</evidence>
<dbReference type="STRING" id="269796.Rru_A0985"/>
<organism evidence="10 11">
    <name type="scientific">Rhodospirillum rubrum (strain ATCC 11170 / ATH 1.1.1 / DSM 467 / LMG 4362 / NCIMB 8255 / S1)</name>
    <dbReference type="NCBI Taxonomy" id="269796"/>
    <lineage>
        <taxon>Bacteria</taxon>
        <taxon>Pseudomonadati</taxon>
        <taxon>Pseudomonadota</taxon>
        <taxon>Alphaproteobacteria</taxon>
        <taxon>Rhodospirillales</taxon>
        <taxon>Rhodospirillaceae</taxon>
        <taxon>Rhodospirillum</taxon>
    </lineage>
</organism>
<evidence type="ECO:0000256" key="7">
    <source>
        <dbReference type="ARBA" id="ARBA00034247"/>
    </source>
</evidence>
<feature type="transmembrane region" description="Helical" evidence="8">
    <location>
        <begin position="16"/>
        <end position="39"/>
    </location>
</feature>
<dbReference type="NCBIfam" id="TIGR00254">
    <property type="entry name" value="GGDEF"/>
    <property type="match status" value="1"/>
</dbReference>
<keyword evidence="3" id="KW-1003">Cell membrane</keyword>
<dbReference type="InterPro" id="IPR043128">
    <property type="entry name" value="Rev_trsase/Diguanyl_cyclase"/>
</dbReference>
<dbReference type="Gene3D" id="3.30.70.270">
    <property type="match status" value="1"/>
</dbReference>
<dbReference type="PANTHER" id="PTHR45138">
    <property type="entry name" value="REGULATORY COMPONENTS OF SENSORY TRANSDUCTION SYSTEM"/>
    <property type="match status" value="1"/>
</dbReference>
<dbReference type="HOGENOM" id="CLU_000445_134_3_5"/>
<evidence type="ECO:0000256" key="6">
    <source>
        <dbReference type="ARBA" id="ARBA00023136"/>
    </source>
</evidence>
<keyword evidence="5 8" id="KW-1133">Transmembrane helix</keyword>
<dbReference type="EC" id="2.7.7.65" evidence="2"/>
<dbReference type="SUPFAM" id="SSF55073">
    <property type="entry name" value="Nucleotide cyclase"/>
    <property type="match status" value="1"/>
</dbReference>
<dbReference type="PhylomeDB" id="Q2RVQ9"/>
<accession>Q2RVQ9</accession>
<evidence type="ECO:0000313" key="10">
    <source>
        <dbReference type="EMBL" id="ABC21786.1"/>
    </source>
</evidence>
<dbReference type="InterPro" id="IPR029787">
    <property type="entry name" value="Nucleotide_cyclase"/>
</dbReference>
<name>Q2RVQ9_RHORT</name>
<feature type="transmembrane region" description="Helical" evidence="8">
    <location>
        <begin position="287"/>
        <end position="314"/>
    </location>
</feature>
<dbReference type="eggNOG" id="COG3706">
    <property type="taxonomic scope" value="Bacteria"/>
</dbReference>
<dbReference type="InterPro" id="IPR000160">
    <property type="entry name" value="GGDEF_dom"/>
</dbReference>
<dbReference type="RefSeq" id="WP_011388740.1">
    <property type="nucleotide sequence ID" value="NC_007643.1"/>
</dbReference>
<dbReference type="GO" id="GO:0052621">
    <property type="term" value="F:diguanylate cyclase activity"/>
    <property type="evidence" value="ECO:0007669"/>
    <property type="project" value="UniProtKB-EC"/>
</dbReference>
<dbReference type="GO" id="GO:0005886">
    <property type="term" value="C:plasma membrane"/>
    <property type="evidence" value="ECO:0007669"/>
    <property type="project" value="UniProtKB-SubCell"/>
</dbReference>
<comment type="catalytic activity">
    <reaction evidence="7">
        <text>2 GTP = 3',3'-c-di-GMP + 2 diphosphate</text>
        <dbReference type="Rhea" id="RHEA:24898"/>
        <dbReference type="ChEBI" id="CHEBI:33019"/>
        <dbReference type="ChEBI" id="CHEBI:37565"/>
        <dbReference type="ChEBI" id="CHEBI:58805"/>
        <dbReference type="EC" id="2.7.7.65"/>
    </reaction>
</comment>
<dbReference type="EnsemblBacteria" id="ABC21786">
    <property type="protein sequence ID" value="ABC21786"/>
    <property type="gene ID" value="Rru_A0985"/>
</dbReference>
<evidence type="ECO:0000256" key="5">
    <source>
        <dbReference type="ARBA" id="ARBA00022989"/>
    </source>
</evidence>
<evidence type="ECO:0000256" key="3">
    <source>
        <dbReference type="ARBA" id="ARBA00022475"/>
    </source>
</evidence>
<reference evidence="10 11" key="1">
    <citation type="journal article" date="2011" name="Stand. Genomic Sci.">
        <title>Complete genome sequence of Rhodospirillum rubrum type strain (S1).</title>
        <authorList>
            <person name="Munk A.C."/>
            <person name="Copeland A."/>
            <person name="Lucas S."/>
            <person name="Lapidus A."/>
            <person name="Del Rio T.G."/>
            <person name="Barry K."/>
            <person name="Detter J.C."/>
            <person name="Hammon N."/>
            <person name="Israni S."/>
            <person name="Pitluck S."/>
            <person name="Brettin T."/>
            <person name="Bruce D."/>
            <person name="Han C."/>
            <person name="Tapia R."/>
            <person name="Gilna P."/>
            <person name="Schmutz J."/>
            <person name="Larimer F."/>
            <person name="Land M."/>
            <person name="Kyrpides N.C."/>
            <person name="Mavromatis K."/>
            <person name="Richardson P."/>
            <person name="Rohde M."/>
            <person name="Goker M."/>
            <person name="Klenk H.P."/>
            <person name="Zhang Y."/>
            <person name="Roberts G.P."/>
            <person name="Reslewic S."/>
            <person name="Schwartz D.C."/>
        </authorList>
    </citation>
    <scope>NUCLEOTIDE SEQUENCE [LARGE SCALE GENOMIC DNA]</scope>
    <source>
        <strain evidence="11">ATCC 11170 / ATH 1.1.1 / DSM 467 / LMG 4362 / NCIMB 8255 / S1</strain>
    </source>
</reference>
<dbReference type="PATRIC" id="fig|269796.9.peg.1040"/>
<sequence>MQIKPERTLLSAEATLIASGTIGVIAILGLVTVLLANLWKDTTRDAERSASNLIRLIDADVRRTIELYDLALSGIIEAEKFKTIKDLSPEARHALIFSRVVATHYMGGLLRLNAAGDIIADSTSLEPRVGNFADRDYFQLHKADPDLGLLIGRPIKVRLSDQEWRIPITRRVSTADGRFDGVVMGAMRVSYFDHLFGKLDIGSQGSITLLKSDGTLLARRGLPGELDMVGRNGLDFPNFHRIINGYSKNFSGSSAYDHIRRIYSFAHVENLPLIVVVALSANEVYGGWIQAAIVVGGITFVLCLGVGAVVVLLLREFRQRRLTESALSELAVTDGLTGLCNRRHLEEVLRVECARSARNQQPLALLMIDVDHFKAFNDRHGHRIGDGVLVDLAVIIRALLKRPADVGARYGGEEFAVILPDTDLAGGLRVAEAIRARMAGRPPVGQDLRAGTVSIGVVSRILTPGYGVDDLVMDADKALYAAKGAGRNRVVPAADEADREDLISLSTE</sequence>
<feature type="domain" description="GGDEF" evidence="9">
    <location>
        <begin position="361"/>
        <end position="495"/>
    </location>
</feature>
<comment type="subcellular location">
    <subcellularLocation>
        <location evidence="1">Cell membrane</location>
        <topology evidence="1">Multi-pass membrane protein</topology>
    </subcellularLocation>
</comment>
<gene>
    <name evidence="10" type="ordered locus">Rru_A0985</name>
</gene>
<evidence type="ECO:0000313" key="11">
    <source>
        <dbReference type="Proteomes" id="UP000001929"/>
    </source>
</evidence>
<dbReference type="Proteomes" id="UP000001929">
    <property type="component" value="Chromosome"/>
</dbReference>
<evidence type="ECO:0000259" key="9">
    <source>
        <dbReference type="PROSITE" id="PS50887"/>
    </source>
</evidence>
<dbReference type="SMART" id="SM00267">
    <property type="entry name" value="GGDEF"/>
    <property type="match status" value="1"/>
</dbReference>